<protein>
    <submittedName>
        <fullName evidence="8">Putative acetylcholinesterase/butyrylcholinesterase</fullName>
    </submittedName>
</protein>
<dbReference type="EMBL" id="GIIL01006593">
    <property type="protein sequence ID" value="NOV50319.1"/>
    <property type="molecule type" value="Transcribed_RNA"/>
</dbReference>
<evidence type="ECO:0000256" key="1">
    <source>
        <dbReference type="ARBA" id="ARBA00005964"/>
    </source>
</evidence>
<dbReference type="Gene3D" id="3.40.50.1820">
    <property type="entry name" value="alpha/beta hydrolase"/>
    <property type="match status" value="1"/>
</dbReference>
<keyword evidence="5" id="KW-0812">Transmembrane</keyword>
<dbReference type="Pfam" id="PF00135">
    <property type="entry name" value="COesterase"/>
    <property type="match status" value="1"/>
</dbReference>
<organism evidence="8">
    <name type="scientific">Xenopsylla cheopis</name>
    <name type="common">Oriental rat flea</name>
    <name type="synonym">Pulex cheopis</name>
    <dbReference type="NCBI Taxonomy" id="163159"/>
    <lineage>
        <taxon>Eukaryota</taxon>
        <taxon>Metazoa</taxon>
        <taxon>Ecdysozoa</taxon>
        <taxon>Arthropoda</taxon>
        <taxon>Hexapoda</taxon>
        <taxon>Insecta</taxon>
        <taxon>Pterygota</taxon>
        <taxon>Neoptera</taxon>
        <taxon>Endopterygota</taxon>
        <taxon>Siphonaptera</taxon>
        <taxon>Pulicidae</taxon>
        <taxon>Xenopsyllinae</taxon>
        <taxon>Xenopsylla</taxon>
    </lineage>
</organism>
<evidence type="ECO:0000313" key="8">
    <source>
        <dbReference type="EMBL" id="NOV50319.1"/>
    </source>
</evidence>
<keyword evidence="2 6" id="KW-0732">Signal</keyword>
<dbReference type="InterPro" id="IPR019819">
    <property type="entry name" value="Carboxylesterase_B_CS"/>
</dbReference>
<evidence type="ECO:0000259" key="7">
    <source>
        <dbReference type="Pfam" id="PF00135"/>
    </source>
</evidence>
<feature type="chain" id="PRO_5026965966" evidence="6">
    <location>
        <begin position="27"/>
        <end position="887"/>
    </location>
</feature>
<evidence type="ECO:0000256" key="3">
    <source>
        <dbReference type="ARBA" id="ARBA00023180"/>
    </source>
</evidence>
<dbReference type="InterPro" id="IPR029058">
    <property type="entry name" value="AB_hydrolase_fold"/>
</dbReference>
<dbReference type="PANTHER" id="PTHR43903">
    <property type="entry name" value="NEUROLIGIN"/>
    <property type="match status" value="1"/>
</dbReference>
<evidence type="ECO:0000256" key="5">
    <source>
        <dbReference type="SAM" id="Phobius"/>
    </source>
</evidence>
<dbReference type="FunFam" id="3.40.50.1820:FF:000156">
    <property type="entry name" value="Neuroligin-4, Y-linked"/>
    <property type="match status" value="1"/>
</dbReference>
<keyword evidence="3" id="KW-0325">Glycoprotein</keyword>
<feature type="compositionally biased region" description="Low complexity" evidence="4">
    <location>
        <begin position="62"/>
        <end position="73"/>
    </location>
</feature>
<keyword evidence="5" id="KW-0472">Membrane</keyword>
<feature type="region of interest" description="Disordered" evidence="4">
    <location>
        <begin position="805"/>
        <end position="887"/>
    </location>
</feature>
<feature type="compositionally biased region" description="Low complexity" evidence="4">
    <location>
        <begin position="806"/>
        <end position="820"/>
    </location>
</feature>
<feature type="region of interest" description="Disordered" evidence="4">
    <location>
        <begin position="58"/>
        <end position="112"/>
    </location>
</feature>
<evidence type="ECO:0000256" key="6">
    <source>
        <dbReference type="SAM" id="SignalP"/>
    </source>
</evidence>
<keyword evidence="5" id="KW-1133">Transmembrane helix</keyword>
<dbReference type="PROSITE" id="PS00941">
    <property type="entry name" value="CARBOXYLESTERASE_B_2"/>
    <property type="match status" value="1"/>
</dbReference>
<feature type="domain" description="Carboxylesterase type B" evidence="7">
    <location>
        <begin position="169"/>
        <end position="690"/>
    </location>
</feature>
<evidence type="ECO:0000256" key="4">
    <source>
        <dbReference type="SAM" id="MobiDB-lite"/>
    </source>
</evidence>
<feature type="compositionally biased region" description="Polar residues" evidence="4">
    <location>
        <begin position="873"/>
        <end position="887"/>
    </location>
</feature>
<dbReference type="SUPFAM" id="SSF53474">
    <property type="entry name" value="alpha/beta-Hydrolases"/>
    <property type="match status" value="1"/>
</dbReference>
<feature type="transmembrane region" description="Helical" evidence="5">
    <location>
        <begin position="721"/>
        <end position="744"/>
    </location>
</feature>
<dbReference type="AlphaFoldDB" id="A0A6M2DVH1"/>
<feature type="signal peptide" evidence="6">
    <location>
        <begin position="1"/>
        <end position="26"/>
    </location>
</feature>
<reference evidence="8" key="1">
    <citation type="submission" date="2020-03" db="EMBL/GenBank/DDBJ databases">
        <title>Transcriptomic Profiling of the Digestive Tract of the Rat Flea, Xenopsylla cheopis, Following Blood Feeding and Infection with Yersinia pestis.</title>
        <authorList>
            <person name="Bland D.M."/>
            <person name="Martens C.A."/>
            <person name="Virtaneva K."/>
            <person name="Kanakabandi K."/>
            <person name="Long D."/>
            <person name="Rosenke R."/>
            <person name="Saturday G.A."/>
            <person name="Hoyt F.H."/>
            <person name="Bruno D.P."/>
            <person name="Ribeiro J.M.C."/>
            <person name="Hinnebusch J."/>
        </authorList>
    </citation>
    <scope>NUCLEOTIDE SEQUENCE</scope>
</reference>
<name>A0A6M2DVH1_XENCH</name>
<dbReference type="InterPro" id="IPR002018">
    <property type="entry name" value="CarbesteraseB"/>
</dbReference>
<proteinExistence type="inferred from homology"/>
<dbReference type="InterPro" id="IPR051093">
    <property type="entry name" value="Neuroligin/BSAL"/>
</dbReference>
<sequence length="887" mass="100701">MAAAVRKCHVVISLVYVQCLVSISWCQFDSGRRYYPREGLYGSPNPGDRDYGTYTYNNRRYGQNQPGQNGLPGVPAYPGQPNYFPNQDDRNRYSPNNPDGSPRTPFPGVLGGWREDLQGKERRDSITLERDIFVTTNYGQVQGFKVYLYDNPDPSYRPWHNVVDRIFGHANVFLGIPYALPPTLEGRFKPPRPHRGWQVLQAVDFGPACPQPARFTGATKGIRDVDEDCLYLNVFSPDTKAGVAEKYPVMVYIHGGEFYKGASNLFPGHMLAAFYDVVVVSINYRLGALGFLSTGDENSPGNYGILDQAMAIRWVYDNIEFFNGNRKSITLFGPGAGAASAGLLMVAPQTRDIVTKVIAQSGSAMADWALIVDKYRAQNTSRVFGQLLGCSIDSSWKLVTCLRQGRNFYELGNAEFQPQVGTFPWGPVLDVNMTIPGDDWYEGWKEQDWHFLKETPEELVNKGAFNRDLQYMSGVTTQEAAFVIYENETLAPYFEIDEVFFEQKVKELVFKYNYTLNPIGVYEAIKYMYTYWPAPKNQTLIREQYINMLSDFLYRAPSDKMAKLLLEKGVPVYMYVLNTTIEAFNFPEWRKVPHDTELYLLTGAPFMDVEFFPSKLRWDRNMWTPNDRNMSHFFMKAYSDFARYGNPSHQQILGLHFEMARAGELRYLNINTTFNSSIMLNYRQTEMAFWSQYLPTVIGQLVPTYPPSTEYWWEPKEPLQIAFWSMSGACLLLFVIVVVCCMLWRNAKREGDRYYSDAGDLFMMPEDAHRDGIGGIENHSTRQKSRENIYEYRDTPTSLIERHISGGRAPSASRPPSSAATTCPVRSASQGSLGTSSSAVSLKDCVTSSPNPTETNRKISGTPIMGNKKNQSRSRTQLVQGVPQTEV</sequence>
<comment type="similarity">
    <text evidence="1">Belongs to the type-B carboxylesterase/lipase family.</text>
</comment>
<feature type="compositionally biased region" description="Low complexity" evidence="4">
    <location>
        <begin position="827"/>
        <end position="842"/>
    </location>
</feature>
<accession>A0A6M2DVH1</accession>
<evidence type="ECO:0000256" key="2">
    <source>
        <dbReference type="ARBA" id="ARBA00022729"/>
    </source>
</evidence>